<evidence type="ECO:0000313" key="1">
    <source>
        <dbReference type="EMBL" id="EYC08207.1"/>
    </source>
</evidence>
<sequence>MFACSCTKRILSHVKSWKLSTISDWKTAKTCLAYDNWQDLPHLGNLPSGRIGKTGSTSQTPVSYRTLHKFAQRGCSPR</sequence>
<gene>
    <name evidence="1" type="primary">Acey_s0067.g49</name>
    <name evidence="1" type="ORF">Y032_0067g49</name>
</gene>
<dbReference type="Proteomes" id="UP000024635">
    <property type="component" value="Unassembled WGS sequence"/>
</dbReference>
<reference evidence="2" key="1">
    <citation type="journal article" date="2015" name="Nat. Genet.">
        <title>The genome and transcriptome of the zoonotic hookworm Ancylostoma ceylanicum identify infection-specific gene families.</title>
        <authorList>
            <person name="Schwarz E.M."/>
            <person name="Hu Y."/>
            <person name="Antoshechkin I."/>
            <person name="Miller M.M."/>
            <person name="Sternberg P.W."/>
            <person name="Aroian R.V."/>
        </authorList>
    </citation>
    <scope>NUCLEOTIDE SEQUENCE</scope>
    <source>
        <strain evidence="2">HY135</strain>
    </source>
</reference>
<comment type="caution">
    <text evidence="1">The sequence shown here is derived from an EMBL/GenBank/DDBJ whole genome shotgun (WGS) entry which is preliminary data.</text>
</comment>
<protein>
    <submittedName>
        <fullName evidence="1">Uncharacterized protein</fullName>
    </submittedName>
</protein>
<proteinExistence type="predicted"/>
<name>A0A016U043_9BILA</name>
<keyword evidence="2" id="KW-1185">Reference proteome</keyword>
<accession>A0A016U043</accession>
<dbReference type="AlphaFoldDB" id="A0A016U043"/>
<organism evidence="1 2">
    <name type="scientific">Ancylostoma ceylanicum</name>
    <dbReference type="NCBI Taxonomy" id="53326"/>
    <lineage>
        <taxon>Eukaryota</taxon>
        <taxon>Metazoa</taxon>
        <taxon>Ecdysozoa</taxon>
        <taxon>Nematoda</taxon>
        <taxon>Chromadorea</taxon>
        <taxon>Rhabditida</taxon>
        <taxon>Rhabditina</taxon>
        <taxon>Rhabditomorpha</taxon>
        <taxon>Strongyloidea</taxon>
        <taxon>Ancylostomatidae</taxon>
        <taxon>Ancylostomatinae</taxon>
        <taxon>Ancylostoma</taxon>
    </lineage>
</organism>
<evidence type="ECO:0000313" key="2">
    <source>
        <dbReference type="Proteomes" id="UP000024635"/>
    </source>
</evidence>
<dbReference type="EMBL" id="JARK01001403">
    <property type="protein sequence ID" value="EYC08207.1"/>
    <property type="molecule type" value="Genomic_DNA"/>
</dbReference>